<dbReference type="RefSeq" id="XP_031866397.1">
    <property type="nucleotide sequence ID" value="XM_032017754.1"/>
</dbReference>
<evidence type="ECO:0000313" key="3">
    <source>
        <dbReference type="Proteomes" id="UP000254866"/>
    </source>
</evidence>
<keyword evidence="3" id="KW-1185">Reference proteome</keyword>
<evidence type="ECO:0000256" key="1">
    <source>
        <dbReference type="SAM" id="Coils"/>
    </source>
</evidence>
<organism evidence="2 3">
    <name type="scientific">Venustampulla echinocandica</name>
    <dbReference type="NCBI Taxonomy" id="2656787"/>
    <lineage>
        <taxon>Eukaryota</taxon>
        <taxon>Fungi</taxon>
        <taxon>Dikarya</taxon>
        <taxon>Ascomycota</taxon>
        <taxon>Pezizomycotina</taxon>
        <taxon>Leotiomycetes</taxon>
        <taxon>Helotiales</taxon>
        <taxon>Pleuroascaceae</taxon>
        <taxon>Venustampulla</taxon>
    </lineage>
</organism>
<dbReference type="EMBL" id="NPIC01000010">
    <property type="protein sequence ID" value="RDL32675.1"/>
    <property type="molecule type" value="Genomic_DNA"/>
</dbReference>
<dbReference type="AlphaFoldDB" id="A0A370TDZ0"/>
<gene>
    <name evidence="2" type="ORF">BP5553_09131</name>
</gene>
<feature type="coiled-coil region" evidence="1">
    <location>
        <begin position="300"/>
        <end position="368"/>
    </location>
</feature>
<dbReference type="Proteomes" id="UP000254866">
    <property type="component" value="Unassembled WGS sequence"/>
</dbReference>
<reference evidence="2 3" key="1">
    <citation type="journal article" date="2018" name="IMA Fungus">
        <title>IMA Genome-F 9: Draft genome sequence of Annulohypoxylon stygium, Aspergillus mulundensis, Berkeleyomyces basicola (syn. Thielaviopsis basicola), Ceratocystis smalleyi, two Cercospora beticola strains, Coleophoma cylindrospora, Fusarium fracticaudum, Phialophora cf. hyalina, and Morchella septimelata.</title>
        <authorList>
            <person name="Wingfield B.D."/>
            <person name="Bills G.F."/>
            <person name="Dong Y."/>
            <person name="Huang W."/>
            <person name="Nel W.J."/>
            <person name="Swalarsk-Parry B.S."/>
            <person name="Vaghefi N."/>
            <person name="Wilken P.M."/>
            <person name="An Z."/>
            <person name="de Beer Z.W."/>
            <person name="De Vos L."/>
            <person name="Chen L."/>
            <person name="Duong T.A."/>
            <person name="Gao Y."/>
            <person name="Hammerbacher A."/>
            <person name="Kikkert J.R."/>
            <person name="Li Y."/>
            <person name="Li H."/>
            <person name="Li K."/>
            <person name="Li Q."/>
            <person name="Liu X."/>
            <person name="Ma X."/>
            <person name="Naidoo K."/>
            <person name="Pethybridge S.J."/>
            <person name="Sun J."/>
            <person name="Steenkamp E.T."/>
            <person name="van der Nest M.A."/>
            <person name="van Wyk S."/>
            <person name="Wingfield M.J."/>
            <person name="Xiong C."/>
            <person name="Yue Q."/>
            <person name="Zhang X."/>
        </authorList>
    </citation>
    <scope>NUCLEOTIDE SEQUENCE [LARGE SCALE GENOMIC DNA]</scope>
    <source>
        <strain evidence="2 3">BP 5553</strain>
    </source>
</reference>
<protein>
    <submittedName>
        <fullName evidence="2">Uncharacterized protein</fullName>
    </submittedName>
</protein>
<name>A0A370TDZ0_9HELO</name>
<proteinExistence type="predicted"/>
<comment type="caution">
    <text evidence="2">The sequence shown here is derived from an EMBL/GenBank/DDBJ whole genome shotgun (WGS) entry which is preliminary data.</text>
</comment>
<dbReference type="OrthoDB" id="5404738at2759"/>
<evidence type="ECO:0000313" key="2">
    <source>
        <dbReference type="EMBL" id="RDL32675.1"/>
    </source>
</evidence>
<sequence>MSYSSPSHISILTGAIKASAERLIDDYNGEKQATQLLRSIPKPIVEAIIDGTIGYRYKADPDFAQLFTKDGCPGVYLNTFLVKGTGKGLNSKQWKALQDIITRYLDGQKHIIDENSTKDQEANAEEAARIEYAYNRSNLSLDYFREMTREGKRAFTQPIREQDRRFCRLLSNRICFDIDPSGTTPQLQSPAQVGCSQNLGGRMPEYSPDCGMKNTPNLWALIIKCLAVLNIEIEHISLPILKVWRHDHLAIAETLITELASSMVEYGGINPIQPGNATLTVENDLFEVRLQAFVESARIADDMEASLVQAKLRIELLESIKDVERYGDDLEEMDERVSIVQERQEKMISAMRQMTKELEEDTEKLCEEDPAKSMATIKERKAQLAFRMKTLDWLQGIKDKRDMDDGISMDSIVLQPR</sequence>
<accession>A0A370TDZ0</accession>
<dbReference type="STRING" id="2656787.A0A370TDZ0"/>
<keyword evidence="1" id="KW-0175">Coiled coil</keyword>
<dbReference type="GeneID" id="43601980"/>